<dbReference type="InterPro" id="IPR000432">
    <property type="entry name" value="DNA_mismatch_repair_MutS_C"/>
</dbReference>
<dbReference type="Gene3D" id="2.30.30.140">
    <property type="match status" value="1"/>
</dbReference>
<dbReference type="InterPro" id="IPR007695">
    <property type="entry name" value="DNA_mismatch_repair_MutS-lik_N"/>
</dbReference>
<comment type="function">
    <text evidence="6">Component of the post-replicative DNA mismatch repair system (MMR).</text>
</comment>
<dbReference type="OrthoDB" id="121051at2759"/>
<dbReference type="Gene3D" id="3.40.50.300">
    <property type="entry name" value="P-loop containing nucleotide triphosphate hydrolases"/>
    <property type="match status" value="1"/>
</dbReference>
<dbReference type="PIRSF" id="PIRSF037677">
    <property type="entry name" value="DNA_mis_repair_Msh6"/>
    <property type="match status" value="1"/>
</dbReference>
<protein>
    <recommendedName>
        <fullName evidence="6">DNA mismatch repair protein</fullName>
    </recommendedName>
</protein>
<dbReference type="InterPro" id="IPR036678">
    <property type="entry name" value="MutS_con_dom_sf"/>
</dbReference>
<dbReference type="Gene3D" id="1.10.1420.10">
    <property type="match status" value="2"/>
</dbReference>
<keyword evidence="5 6" id="KW-0238">DNA-binding</keyword>
<evidence type="ECO:0000256" key="6">
    <source>
        <dbReference type="PIRNR" id="PIRNR037677"/>
    </source>
</evidence>
<dbReference type="GO" id="GO:0140664">
    <property type="term" value="F:ATP-dependent DNA damage sensor activity"/>
    <property type="evidence" value="ECO:0007669"/>
    <property type="project" value="InterPro"/>
</dbReference>
<feature type="compositionally biased region" description="Basic and acidic residues" evidence="7">
    <location>
        <begin position="290"/>
        <end position="303"/>
    </location>
</feature>
<dbReference type="EMBL" id="OA882231">
    <property type="protein sequence ID" value="CAD7273991.1"/>
    <property type="molecule type" value="Genomic_DNA"/>
</dbReference>
<feature type="domain" description="PWWP" evidence="8">
    <location>
        <begin position="132"/>
        <end position="179"/>
    </location>
</feature>
<dbReference type="PROSITE" id="PS50812">
    <property type="entry name" value="PWWP"/>
    <property type="match status" value="1"/>
</dbReference>
<evidence type="ECO:0000256" key="2">
    <source>
        <dbReference type="ARBA" id="ARBA00022741"/>
    </source>
</evidence>
<dbReference type="SMART" id="SM00293">
    <property type="entry name" value="PWWP"/>
    <property type="match status" value="1"/>
</dbReference>
<keyword evidence="10" id="KW-1185">Reference proteome</keyword>
<dbReference type="Pfam" id="PF00855">
    <property type="entry name" value="PWWP"/>
    <property type="match status" value="1"/>
</dbReference>
<dbReference type="InterPro" id="IPR036187">
    <property type="entry name" value="DNA_mismatch_repair_MutS_sf"/>
</dbReference>
<feature type="region of interest" description="Disordered" evidence="7">
    <location>
        <begin position="214"/>
        <end position="376"/>
    </location>
</feature>
<evidence type="ECO:0000256" key="1">
    <source>
        <dbReference type="ARBA" id="ARBA00006271"/>
    </source>
</evidence>
<dbReference type="InterPro" id="IPR016151">
    <property type="entry name" value="DNA_mismatch_repair_MutS_N"/>
</dbReference>
<dbReference type="Pfam" id="PF01624">
    <property type="entry name" value="MutS_I"/>
    <property type="match status" value="1"/>
</dbReference>
<dbReference type="PANTHER" id="PTHR11361">
    <property type="entry name" value="DNA MISMATCH REPAIR PROTEIN MUTS FAMILY MEMBER"/>
    <property type="match status" value="1"/>
</dbReference>
<evidence type="ECO:0000256" key="7">
    <source>
        <dbReference type="SAM" id="MobiDB-lite"/>
    </source>
</evidence>
<dbReference type="SUPFAM" id="SSF63748">
    <property type="entry name" value="Tudor/PWWP/MBT"/>
    <property type="match status" value="1"/>
</dbReference>
<reference evidence="9" key="1">
    <citation type="submission" date="2020-11" db="EMBL/GenBank/DDBJ databases">
        <authorList>
            <person name="Tran Van P."/>
        </authorList>
    </citation>
    <scope>NUCLEOTIDE SEQUENCE</scope>
</reference>
<dbReference type="InterPro" id="IPR045076">
    <property type="entry name" value="MutS"/>
</dbReference>
<comment type="similarity">
    <text evidence="1 6">Belongs to the DNA mismatch repair MutS family.</text>
</comment>
<sequence>MIVDHVLSNLAIFGEERHLDDPSYVSNSKIMSQNTLFKYFSKVKTPAKSAAFSRTSSEGDIPKPLPKPDDQPSKSKSPEKKRQHTPERKHHQSPEKKHRHSAEKRQRHSSDKKRQHCSDKKKKSIDESGFDVGDLVWGKLEGYPWWPAIVVPHPTAGAHYRRGELHVQFFEEKPSRAWVKYRFVQRFIGDVTGPVTSVPDPAWKKALAEANDALSKTKKQREELMREFPPSDDENGDDIPSGESDQSKENVETSHDVKRKRPTSRKSPSAKSPPLKRARIHVSDDEDDGDFKVDEDSGDEFKPPPDTAEESDDSVSSGVPEENLSAAEESPAKLVEKPSIVKLSQEEGKTPKGVAGCHTPKSAIRTPTSLTPSSHIFSSKRNSAVKSFSMFAAEDDDSGVSSVNCSPGDEIWEHLKVDFLKPENIRDRSGRRPDDPNYDPRTLKVPQKYLDQLSPGMRQWWQFKSEHFDVVLFFKVGKFYELYHMDATVGVNELNLLYMKGKFAHSGFPEISYGRFADRLLTKGYKVARIEQTETPEQNKERCSKMGRSCTKWDKVVRRELCRITTPATRLMSFQDENVGVPQPKFLLALCQKMIDGPGENIELGVAFADTSVGRVLIGQFIDDRCCSRLRTMMAHYVPATILLERGKSVPAITEALKHVPAEKELLASDAEFMTAKKTLKTLSENSYFVPEGGGGTAVYPAALRNYIEDVDGLALTPKSEKDLALRSLGAVLFYLKDCLIDDDVISMGQFDEYEPVDWTATEDDTEKVSVPAHIAHARHLVLDGVTLNNLDVLVSNITGTEKGTLIEQVDHCCTPFGKRLLRDWLCRPLCDIDAINERLDAVEELLSRRDLVLLFRERLRCMPDFQRLLPKLHSEGSSRRTKSHPDSRAVLFEMHKYSKRKIECFLRVLDGFKSVMTLQEEALVLTNGSSKLLQELLTPTEKSGKFPCLKPILDFFDEAFDHGEARKNGNVVPGRAGVDENYDNAKNWLNKNAMEREKYLKEQSQLFGCKVVFVGTGRNRFQMEVTETAATRASKKHELSGQRKGYRRFVTAETKRFLSEEMKAEDAHEAALQDIGRSIMGKFDSHFHEWAVAVECIAFLDVLMSFALYAESQLHGYARPEIVAPSQNQSPFIHIVKGRHPCLSESAIPNDINLGGELPPLNLLTGPNMGGKSTFMRQAGLFVILSQIGCFVPAESCRLTSVDRIFTRIGASDSIVKGESTFYVELSEASAILKHASPYSVVLVDELGRGTATFDGVAIAGAVVKALCNRGSLSIFSTHYHNLVDELGSHEKIALTHMACMVERNQDDIEDPTEDMITFLYTNESGSCPKSYGFNVAKLAGLPDEIIRTGHRRAMDFEEDMGNEDSFVQLLSSSNAEDFCTGFEVLVCG</sequence>
<dbReference type="FunFam" id="3.40.1170.10:FF:000002">
    <property type="entry name" value="DNA mismatch repair protein"/>
    <property type="match status" value="1"/>
</dbReference>
<dbReference type="InterPro" id="IPR000313">
    <property type="entry name" value="PWWP_dom"/>
</dbReference>
<dbReference type="GO" id="GO:0030983">
    <property type="term" value="F:mismatched DNA binding"/>
    <property type="evidence" value="ECO:0007669"/>
    <property type="project" value="UniProtKB-UniRule"/>
</dbReference>
<keyword evidence="2 6" id="KW-0547">Nucleotide-binding</keyword>
<dbReference type="SMART" id="SM00534">
    <property type="entry name" value="MUTSac"/>
    <property type="match status" value="1"/>
</dbReference>
<keyword evidence="3 6" id="KW-0227">DNA damage</keyword>
<dbReference type="Pfam" id="PF05192">
    <property type="entry name" value="MutS_III"/>
    <property type="match status" value="1"/>
</dbReference>
<dbReference type="SMART" id="SM00533">
    <property type="entry name" value="MUTSd"/>
    <property type="match status" value="1"/>
</dbReference>
<feature type="compositionally biased region" description="Basic and acidic residues" evidence="7">
    <location>
        <begin position="66"/>
        <end position="86"/>
    </location>
</feature>
<dbReference type="GO" id="GO:0006298">
    <property type="term" value="P:mismatch repair"/>
    <property type="evidence" value="ECO:0007669"/>
    <property type="project" value="InterPro"/>
</dbReference>
<dbReference type="GO" id="GO:0032301">
    <property type="term" value="C:MutSalpha complex"/>
    <property type="evidence" value="ECO:0007669"/>
    <property type="project" value="TreeGrafter"/>
</dbReference>
<dbReference type="Proteomes" id="UP000678499">
    <property type="component" value="Unassembled WGS sequence"/>
</dbReference>
<name>A0A7R9BEZ1_9CRUS</name>
<evidence type="ECO:0000259" key="8">
    <source>
        <dbReference type="PROSITE" id="PS50812"/>
    </source>
</evidence>
<keyword evidence="6" id="KW-0234">DNA repair</keyword>
<evidence type="ECO:0000313" key="9">
    <source>
        <dbReference type="EMBL" id="CAD7273991.1"/>
    </source>
</evidence>
<keyword evidence="4 6" id="KW-0067">ATP-binding</keyword>
<evidence type="ECO:0000313" key="10">
    <source>
        <dbReference type="Proteomes" id="UP000678499"/>
    </source>
</evidence>
<feature type="region of interest" description="Disordered" evidence="7">
    <location>
        <begin position="48"/>
        <end position="125"/>
    </location>
</feature>
<dbReference type="EMBL" id="CAJPEX010000194">
    <property type="protein sequence ID" value="CAG0914143.1"/>
    <property type="molecule type" value="Genomic_DNA"/>
</dbReference>
<dbReference type="PANTHER" id="PTHR11361:SF148">
    <property type="entry name" value="DNA MISMATCH REPAIR PROTEIN MSH6"/>
    <property type="match status" value="1"/>
</dbReference>
<feature type="compositionally biased region" description="Basic and acidic residues" evidence="7">
    <location>
        <begin position="245"/>
        <end position="256"/>
    </location>
</feature>
<dbReference type="PROSITE" id="PS00486">
    <property type="entry name" value="DNA_MISMATCH_REPAIR_2"/>
    <property type="match status" value="1"/>
</dbReference>
<feature type="compositionally biased region" description="Basic residues" evidence="7">
    <location>
        <begin position="87"/>
        <end position="123"/>
    </location>
</feature>
<dbReference type="Pfam" id="PF00488">
    <property type="entry name" value="MutS_V"/>
    <property type="match status" value="1"/>
</dbReference>
<dbReference type="Gene3D" id="3.30.420.110">
    <property type="entry name" value="MutS, connector domain"/>
    <property type="match status" value="1"/>
</dbReference>
<dbReference type="InterPro" id="IPR017261">
    <property type="entry name" value="DNA_mismatch_repair_MutS/MSH"/>
</dbReference>
<evidence type="ECO:0000256" key="4">
    <source>
        <dbReference type="ARBA" id="ARBA00022840"/>
    </source>
</evidence>
<dbReference type="InterPro" id="IPR007861">
    <property type="entry name" value="DNA_mismatch_repair_MutS_clamp"/>
</dbReference>
<feature type="compositionally biased region" description="Polar residues" evidence="7">
    <location>
        <begin position="365"/>
        <end position="376"/>
    </location>
</feature>
<evidence type="ECO:0000256" key="3">
    <source>
        <dbReference type="ARBA" id="ARBA00022763"/>
    </source>
</evidence>
<dbReference type="GO" id="GO:0005524">
    <property type="term" value="F:ATP binding"/>
    <property type="evidence" value="ECO:0007669"/>
    <property type="project" value="UniProtKB-UniRule"/>
</dbReference>
<evidence type="ECO:0000256" key="5">
    <source>
        <dbReference type="ARBA" id="ARBA00023125"/>
    </source>
</evidence>
<dbReference type="SUPFAM" id="SSF52540">
    <property type="entry name" value="P-loop containing nucleoside triphosphate hydrolases"/>
    <property type="match status" value="1"/>
</dbReference>
<dbReference type="InterPro" id="IPR027417">
    <property type="entry name" value="P-loop_NTPase"/>
</dbReference>
<proteinExistence type="inferred from homology"/>
<dbReference type="Gene3D" id="3.40.1170.10">
    <property type="entry name" value="DNA repair protein MutS, domain I"/>
    <property type="match status" value="1"/>
</dbReference>
<gene>
    <name evidence="9" type="ORF">NMOB1V02_LOCUS1851</name>
</gene>
<accession>A0A7R9BEZ1</accession>
<dbReference type="SUPFAM" id="SSF48334">
    <property type="entry name" value="DNA repair protein MutS, domain III"/>
    <property type="match status" value="1"/>
</dbReference>
<organism evidence="9">
    <name type="scientific">Notodromas monacha</name>
    <dbReference type="NCBI Taxonomy" id="399045"/>
    <lineage>
        <taxon>Eukaryota</taxon>
        <taxon>Metazoa</taxon>
        <taxon>Ecdysozoa</taxon>
        <taxon>Arthropoda</taxon>
        <taxon>Crustacea</taxon>
        <taxon>Oligostraca</taxon>
        <taxon>Ostracoda</taxon>
        <taxon>Podocopa</taxon>
        <taxon>Podocopida</taxon>
        <taxon>Cypridocopina</taxon>
        <taxon>Cypridoidea</taxon>
        <taxon>Cyprididae</taxon>
        <taxon>Notodromas</taxon>
    </lineage>
</organism>
<dbReference type="CDD" id="cd05837">
    <property type="entry name" value="PWWP_MSH6"/>
    <property type="match status" value="1"/>
</dbReference>
<dbReference type="InterPro" id="IPR007696">
    <property type="entry name" value="DNA_mismatch_repair_MutS_core"/>
</dbReference>
<dbReference type="SUPFAM" id="SSF55271">
    <property type="entry name" value="DNA repair protein MutS, domain I"/>
    <property type="match status" value="1"/>
</dbReference>
<dbReference type="Pfam" id="PF05190">
    <property type="entry name" value="MutS_IV"/>
    <property type="match status" value="1"/>
</dbReference>
<dbReference type="FunFam" id="1.10.1420.10:FF:000005">
    <property type="entry name" value="DNA mismatch repair protein"/>
    <property type="match status" value="1"/>
</dbReference>